<evidence type="ECO:0000256" key="4">
    <source>
        <dbReference type="ARBA" id="ARBA00022475"/>
    </source>
</evidence>
<feature type="transmembrane region" description="Helical" evidence="8">
    <location>
        <begin position="33"/>
        <end position="53"/>
    </location>
</feature>
<keyword evidence="3" id="KW-0813">Transport</keyword>
<evidence type="ECO:0000313" key="9">
    <source>
        <dbReference type="EMBL" id="GAA0818422.1"/>
    </source>
</evidence>
<dbReference type="EMBL" id="BAAAFA010000007">
    <property type="protein sequence ID" value="GAA0818422.1"/>
    <property type="molecule type" value="Genomic_DNA"/>
</dbReference>
<feature type="transmembrane region" description="Helical" evidence="8">
    <location>
        <begin position="201"/>
        <end position="228"/>
    </location>
</feature>
<evidence type="ECO:0000313" key="10">
    <source>
        <dbReference type="Proteomes" id="UP001500021"/>
    </source>
</evidence>
<evidence type="ECO:0000256" key="3">
    <source>
        <dbReference type="ARBA" id="ARBA00022448"/>
    </source>
</evidence>
<dbReference type="CDD" id="cd09320">
    <property type="entry name" value="TDT_like_2"/>
    <property type="match status" value="1"/>
</dbReference>
<evidence type="ECO:0000256" key="6">
    <source>
        <dbReference type="ARBA" id="ARBA00022989"/>
    </source>
</evidence>
<dbReference type="InterPro" id="IPR051629">
    <property type="entry name" value="Sulfite_efflux_TDT"/>
</dbReference>
<keyword evidence="7 8" id="KW-0472">Membrane</keyword>
<feature type="transmembrane region" description="Helical" evidence="8">
    <location>
        <begin position="102"/>
        <end position="124"/>
    </location>
</feature>
<feature type="transmembrane region" description="Helical" evidence="8">
    <location>
        <begin position="240"/>
        <end position="266"/>
    </location>
</feature>
<proteinExistence type="inferred from homology"/>
<name>A0ABN1L7N3_9GAMM</name>
<accession>A0ABN1L7N3</accession>
<comment type="subcellular location">
    <subcellularLocation>
        <location evidence="1">Cell membrane</location>
        <topology evidence="1">Multi-pass membrane protein</topology>
    </subcellularLocation>
</comment>
<dbReference type="Proteomes" id="UP001500021">
    <property type="component" value="Unassembled WGS sequence"/>
</dbReference>
<evidence type="ECO:0000256" key="1">
    <source>
        <dbReference type="ARBA" id="ARBA00004651"/>
    </source>
</evidence>
<sequence>MPIKEQSVNNEAVKEVVTASIEPEFNKEIGPNWFASVMGTGIIANAAVGLPIIGDSLTIFGITVWLLASLMLVVMLAIKIVQTIRQPHIIKRQFNDPIMAQFFGAPPMALLTVAGGTLLFGHFIMPQPSALTIAWVLWSLGTLGGLITAVLIPFRLFTHHQVRSDGAFGGWLMPIVPPMVSAAIGAMLIEHTQSLVLQQSLLYGCYAMFGVSLLGAMIVITLIWSRLAHSGSSGSARVPTLWIVLGPLGQSITAAGLLGTAAIMVVEPTLASALNVMAVLYGVPIWGFAVFWSVLATLLTMRALRQKMPFALTWWAFTFPVGTCVTGTTQLALHTGLPAFEWAAIILFGTLIFAWFIAAIGTIKGMKTGNITKNPLTTPIIIAKKGP</sequence>
<dbReference type="InterPro" id="IPR004695">
    <property type="entry name" value="SLAC1/Mae1/Ssu1/TehA"/>
</dbReference>
<keyword evidence="5 8" id="KW-0812">Transmembrane</keyword>
<protein>
    <submittedName>
        <fullName evidence="9">TDT family transporter</fullName>
    </submittedName>
</protein>
<dbReference type="RefSeq" id="WP_343817396.1">
    <property type="nucleotide sequence ID" value="NZ_BAAAFA010000007.1"/>
</dbReference>
<feature type="transmembrane region" description="Helical" evidence="8">
    <location>
        <begin position="59"/>
        <end position="81"/>
    </location>
</feature>
<dbReference type="PANTHER" id="PTHR31686:SF1">
    <property type="entry name" value="SULFITE EFFLUX PUMP SSU1"/>
    <property type="match status" value="1"/>
</dbReference>
<comment type="similarity">
    <text evidence="2">Belongs to the tellurite-resistance/dicarboxylate transporter (TDT) family.</text>
</comment>
<dbReference type="Gene3D" id="1.50.10.150">
    <property type="entry name" value="Voltage-dependent anion channel"/>
    <property type="match status" value="1"/>
</dbReference>
<comment type="caution">
    <text evidence="9">The sequence shown here is derived from an EMBL/GenBank/DDBJ whole genome shotgun (WGS) entry which is preliminary data.</text>
</comment>
<dbReference type="PANTHER" id="PTHR31686">
    <property type="match status" value="1"/>
</dbReference>
<feature type="transmembrane region" description="Helical" evidence="8">
    <location>
        <begin position="166"/>
        <end position="189"/>
    </location>
</feature>
<keyword evidence="4" id="KW-1003">Cell membrane</keyword>
<gene>
    <name evidence="9" type="ORF">GCM10009111_21080</name>
</gene>
<organism evidence="9 10">
    <name type="scientific">Colwellia asteriadis</name>
    <dbReference type="NCBI Taxonomy" id="517723"/>
    <lineage>
        <taxon>Bacteria</taxon>
        <taxon>Pseudomonadati</taxon>
        <taxon>Pseudomonadota</taxon>
        <taxon>Gammaproteobacteria</taxon>
        <taxon>Alteromonadales</taxon>
        <taxon>Colwelliaceae</taxon>
        <taxon>Colwellia</taxon>
    </lineage>
</organism>
<feature type="transmembrane region" description="Helical" evidence="8">
    <location>
        <begin position="312"/>
        <end position="333"/>
    </location>
</feature>
<evidence type="ECO:0000256" key="5">
    <source>
        <dbReference type="ARBA" id="ARBA00022692"/>
    </source>
</evidence>
<feature type="transmembrane region" description="Helical" evidence="8">
    <location>
        <begin position="278"/>
        <end position="300"/>
    </location>
</feature>
<keyword evidence="6 8" id="KW-1133">Transmembrane helix</keyword>
<reference evidence="9 10" key="1">
    <citation type="journal article" date="2019" name="Int. J. Syst. Evol. Microbiol.">
        <title>The Global Catalogue of Microorganisms (GCM) 10K type strain sequencing project: providing services to taxonomists for standard genome sequencing and annotation.</title>
        <authorList>
            <consortium name="The Broad Institute Genomics Platform"/>
            <consortium name="The Broad Institute Genome Sequencing Center for Infectious Disease"/>
            <person name="Wu L."/>
            <person name="Ma J."/>
        </authorList>
    </citation>
    <scope>NUCLEOTIDE SEQUENCE [LARGE SCALE GENOMIC DNA]</scope>
    <source>
        <strain evidence="9 10">JCM 15608</strain>
    </source>
</reference>
<feature type="transmembrane region" description="Helical" evidence="8">
    <location>
        <begin position="339"/>
        <end position="363"/>
    </location>
</feature>
<evidence type="ECO:0000256" key="2">
    <source>
        <dbReference type="ARBA" id="ARBA00008566"/>
    </source>
</evidence>
<evidence type="ECO:0000256" key="8">
    <source>
        <dbReference type="SAM" id="Phobius"/>
    </source>
</evidence>
<dbReference type="InterPro" id="IPR038665">
    <property type="entry name" value="Voltage-dep_anion_channel_sf"/>
</dbReference>
<keyword evidence="10" id="KW-1185">Reference proteome</keyword>
<feature type="transmembrane region" description="Helical" evidence="8">
    <location>
        <begin position="130"/>
        <end position="154"/>
    </location>
</feature>
<dbReference type="Pfam" id="PF03595">
    <property type="entry name" value="SLAC1"/>
    <property type="match status" value="1"/>
</dbReference>
<evidence type="ECO:0000256" key="7">
    <source>
        <dbReference type="ARBA" id="ARBA00023136"/>
    </source>
</evidence>